<organism evidence="15 16">
    <name type="scientific">Calicophoron daubneyi</name>
    <name type="common">Rumen fluke</name>
    <name type="synonym">Paramphistomum daubneyi</name>
    <dbReference type="NCBI Taxonomy" id="300641"/>
    <lineage>
        <taxon>Eukaryota</taxon>
        <taxon>Metazoa</taxon>
        <taxon>Spiralia</taxon>
        <taxon>Lophotrochozoa</taxon>
        <taxon>Platyhelminthes</taxon>
        <taxon>Trematoda</taxon>
        <taxon>Digenea</taxon>
        <taxon>Plagiorchiida</taxon>
        <taxon>Pronocephalata</taxon>
        <taxon>Paramphistomoidea</taxon>
        <taxon>Paramphistomidae</taxon>
        <taxon>Calicophoron</taxon>
    </lineage>
</organism>
<dbReference type="EMBL" id="CAXLJL010000123">
    <property type="protein sequence ID" value="CAL5132394.1"/>
    <property type="molecule type" value="Genomic_DNA"/>
</dbReference>
<feature type="signal peptide" evidence="13">
    <location>
        <begin position="1"/>
        <end position="16"/>
    </location>
</feature>
<keyword evidence="11 13" id="KW-0143">Chaperone</keyword>
<keyword evidence="12" id="KW-1015">Disulfide bond</keyword>
<keyword evidence="10" id="KW-0106">Calcium</keyword>
<evidence type="ECO:0000256" key="1">
    <source>
        <dbReference type="ARBA" id="ARBA00004319"/>
    </source>
</evidence>
<evidence type="ECO:0000256" key="11">
    <source>
        <dbReference type="ARBA" id="ARBA00023186"/>
    </source>
</evidence>
<feature type="compositionally biased region" description="Acidic residues" evidence="14">
    <location>
        <begin position="219"/>
        <end position="228"/>
    </location>
</feature>
<feature type="region of interest" description="Disordered" evidence="14">
    <location>
        <begin position="335"/>
        <end position="506"/>
    </location>
</feature>
<feature type="chain" id="PRO_5043112808" description="Calreticulin" evidence="13">
    <location>
        <begin position="17"/>
        <end position="506"/>
    </location>
</feature>
<dbReference type="FunFam" id="2.60.120.200:FF:000018">
    <property type="entry name" value="Calreticulin 1b"/>
    <property type="match status" value="1"/>
</dbReference>
<evidence type="ECO:0000256" key="4">
    <source>
        <dbReference type="ARBA" id="ARBA00022723"/>
    </source>
</evidence>
<comment type="subcellular location">
    <subcellularLocation>
        <location evidence="1">Endoplasmic reticulum lumen</location>
    </subcellularLocation>
</comment>
<comment type="similarity">
    <text evidence="2 13">Belongs to the calreticulin family.</text>
</comment>
<keyword evidence="5 13" id="KW-0732">Signal</keyword>
<dbReference type="Pfam" id="PF00262">
    <property type="entry name" value="Calreticulin"/>
    <property type="match status" value="2"/>
</dbReference>
<evidence type="ECO:0000313" key="15">
    <source>
        <dbReference type="EMBL" id="CAL5132394.1"/>
    </source>
</evidence>
<evidence type="ECO:0000256" key="5">
    <source>
        <dbReference type="ARBA" id="ARBA00022729"/>
    </source>
</evidence>
<dbReference type="Proteomes" id="UP001497525">
    <property type="component" value="Unassembled WGS sequence"/>
</dbReference>
<dbReference type="GO" id="GO:0005789">
    <property type="term" value="C:endoplasmic reticulum membrane"/>
    <property type="evidence" value="ECO:0007669"/>
    <property type="project" value="TreeGrafter"/>
</dbReference>
<dbReference type="PROSITE" id="PS00805">
    <property type="entry name" value="CALRETICULIN_REPEAT"/>
    <property type="match status" value="1"/>
</dbReference>
<dbReference type="FunFam" id="2.10.250.10:FF:000002">
    <property type="entry name" value="Calreticulin"/>
    <property type="match status" value="1"/>
</dbReference>
<dbReference type="InterPro" id="IPR009033">
    <property type="entry name" value="Calreticulin/calnexin_P_dom_sf"/>
</dbReference>
<dbReference type="GO" id="GO:0005509">
    <property type="term" value="F:calcium ion binding"/>
    <property type="evidence" value="ECO:0007669"/>
    <property type="project" value="InterPro"/>
</dbReference>
<evidence type="ECO:0000256" key="7">
    <source>
        <dbReference type="ARBA" id="ARBA00022737"/>
    </source>
</evidence>
<dbReference type="AlphaFoldDB" id="A0AAV2T8H6"/>
<dbReference type="GO" id="GO:0005788">
    <property type="term" value="C:endoplasmic reticulum lumen"/>
    <property type="evidence" value="ECO:0007669"/>
    <property type="project" value="UniProtKB-SubCell"/>
</dbReference>
<dbReference type="GO" id="GO:0051082">
    <property type="term" value="F:unfolded protein binding"/>
    <property type="evidence" value="ECO:0007669"/>
    <property type="project" value="InterPro"/>
</dbReference>
<evidence type="ECO:0000256" key="8">
    <source>
        <dbReference type="ARBA" id="ARBA00022824"/>
    </source>
</evidence>
<gene>
    <name evidence="15" type="ORF">CDAUBV1_LOCUS5225</name>
</gene>
<feature type="disulfide bond" evidence="12">
    <location>
        <begin position="105"/>
        <end position="137"/>
    </location>
</feature>
<evidence type="ECO:0000313" key="16">
    <source>
        <dbReference type="Proteomes" id="UP001497525"/>
    </source>
</evidence>
<evidence type="ECO:0000256" key="2">
    <source>
        <dbReference type="ARBA" id="ARBA00010983"/>
    </source>
</evidence>
<feature type="compositionally biased region" description="Acidic residues" evidence="14">
    <location>
        <begin position="375"/>
        <end position="391"/>
    </location>
</feature>
<keyword evidence="7" id="KW-0677">Repeat</keyword>
<feature type="compositionally biased region" description="Basic and acidic residues" evidence="14">
    <location>
        <begin position="342"/>
        <end position="374"/>
    </location>
</feature>
<dbReference type="SUPFAM" id="SSF63887">
    <property type="entry name" value="P-domain of calnexin/calreticulin"/>
    <property type="match status" value="1"/>
</dbReference>
<keyword evidence="9" id="KW-0862">Zinc</keyword>
<dbReference type="Gene3D" id="2.10.250.10">
    <property type="entry name" value="Calreticulin/calnexin, P domain"/>
    <property type="match status" value="1"/>
</dbReference>
<dbReference type="PANTHER" id="PTHR11073">
    <property type="entry name" value="CALRETICULIN AND CALNEXIN"/>
    <property type="match status" value="1"/>
</dbReference>
<evidence type="ECO:0000256" key="10">
    <source>
        <dbReference type="ARBA" id="ARBA00022837"/>
    </source>
</evidence>
<dbReference type="PANTHER" id="PTHR11073:SF2">
    <property type="entry name" value="CALRETICULIN"/>
    <property type="match status" value="1"/>
</dbReference>
<comment type="caution">
    <text evidence="15">The sequence shown here is derived from an EMBL/GenBank/DDBJ whole genome shotgun (WGS) entry which is preliminary data.</text>
</comment>
<accession>A0AAV2T8H6</accession>
<dbReference type="PROSITE" id="PS00803">
    <property type="entry name" value="CALRETICULIN_1"/>
    <property type="match status" value="1"/>
</dbReference>
<feature type="region of interest" description="Disordered" evidence="14">
    <location>
        <begin position="195"/>
        <end position="296"/>
    </location>
</feature>
<dbReference type="InterPro" id="IPR001580">
    <property type="entry name" value="Calret/calnex"/>
</dbReference>
<keyword evidence="6" id="KW-0430">Lectin</keyword>
<evidence type="ECO:0000256" key="6">
    <source>
        <dbReference type="ARBA" id="ARBA00022734"/>
    </source>
</evidence>
<dbReference type="GO" id="GO:0030246">
    <property type="term" value="F:carbohydrate binding"/>
    <property type="evidence" value="ECO:0007669"/>
    <property type="project" value="UniProtKB-KW"/>
</dbReference>
<dbReference type="GO" id="GO:0006457">
    <property type="term" value="P:protein folding"/>
    <property type="evidence" value="ECO:0007669"/>
    <property type="project" value="InterPro"/>
</dbReference>
<dbReference type="Gene3D" id="2.60.120.200">
    <property type="match status" value="1"/>
</dbReference>
<dbReference type="InterPro" id="IPR018124">
    <property type="entry name" value="Calret/calnex_CS"/>
</dbReference>
<dbReference type="PRINTS" id="PR00626">
    <property type="entry name" value="CALRETICULIN"/>
</dbReference>
<evidence type="ECO:0000256" key="14">
    <source>
        <dbReference type="SAM" id="MobiDB-lite"/>
    </source>
</evidence>
<evidence type="ECO:0000256" key="3">
    <source>
        <dbReference type="ARBA" id="ARBA00015837"/>
    </source>
</evidence>
<name>A0AAV2T8H6_CALDB</name>
<evidence type="ECO:0000256" key="9">
    <source>
        <dbReference type="ARBA" id="ARBA00022833"/>
    </source>
</evidence>
<sequence>MLTRLALLFYLSCVYAGSETIYFQESFPDKKSIDSWVSSTFNDDKQGSFEISAGDSPVDKDDFGLRTTTDNRFYGISKKLDKPFTNKDKTLVVQFTVKYDKSVSCGGAYLKLLGPDIDQTKFHGETPYRLMFGPDICGYSTKKVHVIFNYNGKNHLIKKEVRCKDDLKTHLYTLIVKPDNTYEVLIDNLKEESGSLEEDWDMLPPKKIDDPSAKKPDDWVDQEEIDDPDDKKPENWDQPKTIPDPSAKKPEDWDDEMDGEWERPTIDNPDYKGEWSPKKIPNPKYKGPWKAPQIDNPEYKPDSELYVMKDVAYIGFDLWQVTSGSIFDNILITDDPDYAKSQGEKVWKKRHDAEVEKEKEDEKKKKEEEKKESKPEEEEEKAEEEEKEDSETEKGEEKKAAEEKVGGDKAEESEEAEAKKAKEQPTQEAKKTEEVKETKPEEPAPSDKKEEKKEEPKKEPAEKLKEEPVKEPKKEPAKEPKKEPKEEPAKEPKKAEPKEDFVKQEL</sequence>
<keyword evidence="8 13" id="KW-0256">Endoplasmic reticulum</keyword>
<feature type="compositionally biased region" description="Basic and acidic residues" evidence="14">
    <location>
        <begin position="204"/>
        <end position="218"/>
    </location>
</feature>
<evidence type="ECO:0000256" key="13">
    <source>
        <dbReference type="RuleBase" id="RU362126"/>
    </source>
</evidence>
<protein>
    <recommendedName>
        <fullName evidence="3">Calreticulin</fullName>
    </recommendedName>
</protein>
<feature type="compositionally biased region" description="Basic and acidic residues" evidence="14">
    <location>
        <begin position="260"/>
        <end position="277"/>
    </location>
</feature>
<dbReference type="InterPro" id="IPR013320">
    <property type="entry name" value="ConA-like_dom_sf"/>
</dbReference>
<keyword evidence="4" id="KW-0479">Metal-binding</keyword>
<dbReference type="SUPFAM" id="SSF49899">
    <property type="entry name" value="Concanavalin A-like lectins/glucanases"/>
    <property type="match status" value="1"/>
</dbReference>
<evidence type="ECO:0000256" key="12">
    <source>
        <dbReference type="PIRSR" id="PIRSR601580-3"/>
    </source>
</evidence>
<feature type="compositionally biased region" description="Basic and acidic residues" evidence="14">
    <location>
        <begin position="392"/>
        <end position="506"/>
    </location>
</feature>
<dbReference type="PROSITE" id="PS00804">
    <property type="entry name" value="CALRETICULIN_2"/>
    <property type="match status" value="1"/>
</dbReference>
<proteinExistence type="inferred from homology"/>
<dbReference type="GO" id="GO:0036503">
    <property type="term" value="P:ERAD pathway"/>
    <property type="evidence" value="ECO:0007669"/>
    <property type="project" value="TreeGrafter"/>
</dbReference>
<reference evidence="15" key="1">
    <citation type="submission" date="2024-06" db="EMBL/GenBank/DDBJ databases">
        <authorList>
            <person name="Liu X."/>
            <person name="Lenzi L."/>
            <person name="Haldenby T S."/>
            <person name="Uol C."/>
        </authorList>
    </citation>
    <scope>NUCLEOTIDE SEQUENCE</scope>
</reference>